<dbReference type="OrthoDB" id="9795585at2"/>
<dbReference type="AlphaFoldDB" id="A0A1E5GJ99"/>
<comment type="caution">
    <text evidence="2">The sequence shown here is derived from an EMBL/GenBank/DDBJ whole genome shotgun (WGS) entry which is preliminary data.</text>
</comment>
<organism evidence="2 3">
    <name type="scientific">Enterococcus termitis</name>
    <dbReference type="NCBI Taxonomy" id="332950"/>
    <lineage>
        <taxon>Bacteria</taxon>
        <taxon>Bacillati</taxon>
        <taxon>Bacillota</taxon>
        <taxon>Bacilli</taxon>
        <taxon>Lactobacillales</taxon>
        <taxon>Enterococcaceae</taxon>
        <taxon>Enterococcus</taxon>
    </lineage>
</organism>
<comment type="similarity">
    <text evidence="1">Belongs to the phD/YefM antitoxin family.</text>
</comment>
<keyword evidence="3" id="KW-1185">Reference proteome</keyword>
<reference evidence="3" key="1">
    <citation type="submission" date="2016-09" db="EMBL/GenBank/DDBJ databases">
        <authorList>
            <person name="Gulvik C.A."/>
        </authorList>
    </citation>
    <scope>NUCLEOTIDE SEQUENCE [LARGE SCALE GENOMIC DNA]</scope>
    <source>
        <strain evidence="3">LMG 8895</strain>
    </source>
</reference>
<dbReference type="InterPro" id="IPR036165">
    <property type="entry name" value="YefM-like_sf"/>
</dbReference>
<proteinExistence type="inferred from homology"/>
<evidence type="ECO:0000313" key="3">
    <source>
        <dbReference type="Proteomes" id="UP000095094"/>
    </source>
</evidence>
<dbReference type="EMBL" id="MIJY01000029">
    <property type="protein sequence ID" value="OEG12757.1"/>
    <property type="molecule type" value="Genomic_DNA"/>
</dbReference>
<protein>
    <submittedName>
        <fullName evidence="2">Prevent-host-death protein</fullName>
    </submittedName>
</protein>
<sequence>MENILPVSDLRFYNQTLNDVKDGQHVVLTKNGRAKYVVSDFAEWQKMNATLELFSEVQKGVTSHMTEKSMSLDEFKTNIRNNNDGE</sequence>
<evidence type="ECO:0000313" key="2">
    <source>
        <dbReference type="EMBL" id="OEG12757.1"/>
    </source>
</evidence>
<name>A0A1E5GJ99_9ENTE</name>
<dbReference type="SUPFAM" id="SSF143120">
    <property type="entry name" value="YefM-like"/>
    <property type="match status" value="1"/>
</dbReference>
<evidence type="ECO:0000256" key="1">
    <source>
        <dbReference type="ARBA" id="ARBA00009981"/>
    </source>
</evidence>
<dbReference type="RefSeq" id="WP_069663909.1">
    <property type="nucleotide sequence ID" value="NZ_JBHUJJ010000002.1"/>
</dbReference>
<dbReference type="Proteomes" id="UP000095094">
    <property type="component" value="Unassembled WGS sequence"/>
</dbReference>
<accession>A0A1E5GJ99</accession>
<gene>
    <name evidence="2" type="ORF">BCR25_19605</name>
</gene>